<name>A0A974PTQ1_9HYPH</name>
<evidence type="ECO:0000313" key="3">
    <source>
        <dbReference type="Proteomes" id="UP000596427"/>
    </source>
</evidence>
<dbReference type="EMBL" id="CP063362">
    <property type="protein sequence ID" value="QRG08930.1"/>
    <property type="molecule type" value="Genomic_DNA"/>
</dbReference>
<reference evidence="2 3" key="1">
    <citation type="submission" date="2020-10" db="EMBL/GenBank/DDBJ databases">
        <title>Degradation of 1,4-Dioxane by Xanthobacter sp. YN2, via a Novel Group-2 Soluble Di-Iron Monooxygenase.</title>
        <authorList>
            <person name="Ma F."/>
            <person name="Wang Y."/>
            <person name="Yang J."/>
            <person name="Guo H."/>
            <person name="Su D."/>
            <person name="Yu L."/>
        </authorList>
    </citation>
    <scope>NUCLEOTIDE SEQUENCE [LARGE SCALE GENOMIC DNA]</scope>
    <source>
        <strain evidence="2 3">YN2</strain>
    </source>
</reference>
<dbReference type="AlphaFoldDB" id="A0A974PTQ1"/>
<dbReference type="KEGG" id="xdi:EZH22_12025"/>
<accession>A0A974PTQ1</accession>
<keyword evidence="3" id="KW-1185">Reference proteome</keyword>
<organism evidence="2 3">
    <name type="scientific">Xanthobacter dioxanivorans</name>
    <dbReference type="NCBI Taxonomy" id="2528964"/>
    <lineage>
        <taxon>Bacteria</taxon>
        <taxon>Pseudomonadati</taxon>
        <taxon>Pseudomonadota</taxon>
        <taxon>Alphaproteobacteria</taxon>
        <taxon>Hyphomicrobiales</taxon>
        <taxon>Xanthobacteraceae</taxon>
        <taxon>Xanthobacter</taxon>
    </lineage>
</organism>
<evidence type="ECO:0000256" key="1">
    <source>
        <dbReference type="SAM" id="MobiDB-lite"/>
    </source>
</evidence>
<dbReference type="Proteomes" id="UP000596427">
    <property type="component" value="Chromosome"/>
</dbReference>
<dbReference type="RefSeq" id="WP_203195846.1">
    <property type="nucleotide sequence ID" value="NZ_CP063362.1"/>
</dbReference>
<protein>
    <submittedName>
        <fullName evidence="2">Uncharacterized protein</fullName>
    </submittedName>
</protein>
<feature type="region of interest" description="Disordered" evidence="1">
    <location>
        <begin position="29"/>
        <end position="62"/>
    </location>
</feature>
<gene>
    <name evidence="2" type="ORF">EZH22_12025</name>
</gene>
<sequence>MAFAAVIEARENAKSRLGTLREAMRIRREREKQASDQADATADGTAVPKAQVRAKAKVAGGR</sequence>
<proteinExistence type="predicted"/>
<evidence type="ECO:0000313" key="2">
    <source>
        <dbReference type="EMBL" id="QRG08930.1"/>
    </source>
</evidence>